<sequence length="85" mass="10344">MNAHKSKHEHMYIVHTHRANHRNRKIRNCIDRISFRCHKFDHLPYFLDILKSDGAQRINKKLFILKYLPGKNINPTDKRLIFHQD</sequence>
<proteinExistence type="predicted"/>
<organism evidence="1 2">
    <name type="scientific">Clunio marinus</name>
    <dbReference type="NCBI Taxonomy" id="568069"/>
    <lineage>
        <taxon>Eukaryota</taxon>
        <taxon>Metazoa</taxon>
        <taxon>Ecdysozoa</taxon>
        <taxon>Arthropoda</taxon>
        <taxon>Hexapoda</taxon>
        <taxon>Insecta</taxon>
        <taxon>Pterygota</taxon>
        <taxon>Neoptera</taxon>
        <taxon>Endopterygota</taxon>
        <taxon>Diptera</taxon>
        <taxon>Nematocera</taxon>
        <taxon>Chironomoidea</taxon>
        <taxon>Chironomidae</taxon>
        <taxon>Clunio</taxon>
    </lineage>
</organism>
<dbReference type="AlphaFoldDB" id="A0A1J1HKR5"/>
<keyword evidence="2" id="KW-1185">Reference proteome</keyword>
<dbReference type="Proteomes" id="UP000183832">
    <property type="component" value="Unassembled WGS sequence"/>
</dbReference>
<evidence type="ECO:0000313" key="1">
    <source>
        <dbReference type="EMBL" id="CRK87054.1"/>
    </source>
</evidence>
<accession>A0A1J1HKR5</accession>
<name>A0A1J1HKR5_9DIPT</name>
<reference evidence="1 2" key="1">
    <citation type="submission" date="2015-04" db="EMBL/GenBank/DDBJ databases">
        <authorList>
            <person name="Syromyatnikov M.Y."/>
            <person name="Popov V.N."/>
        </authorList>
    </citation>
    <scope>NUCLEOTIDE SEQUENCE [LARGE SCALE GENOMIC DNA]</scope>
</reference>
<protein>
    <submittedName>
        <fullName evidence="1">CLUMA_CG000918, isoform A</fullName>
    </submittedName>
</protein>
<evidence type="ECO:0000313" key="2">
    <source>
        <dbReference type="Proteomes" id="UP000183832"/>
    </source>
</evidence>
<gene>
    <name evidence="1" type="ORF">CLUMA_CG000918</name>
</gene>
<dbReference type="EMBL" id="CVRI01000003">
    <property type="protein sequence ID" value="CRK87054.1"/>
    <property type="molecule type" value="Genomic_DNA"/>
</dbReference>